<dbReference type="PRINTS" id="PR00463">
    <property type="entry name" value="EP450I"/>
</dbReference>
<dbReference type="GO" id="GO:0042448">
    <property type="term" value="P:progesterone metabolic process"/>
    <property type="evidence" value="ECO:0007669"/>
    <property type="project" value="TreeGrafter"/>
</dbReference>
<organism evidence="7">
    <name type="scientific">Ixodes ricinus</name>
    <name type="common">Common tick</name>
    <name type="synonym">Acarus ricinus</name>
    <dbReference type="NCBI Taxonomy" id="34613"/>
    <lineage>
        <taxon>Eukaryota</taxon>
        <taxon>Metazoa</taxon>
        <taxon>Ecdysozoa</taxon>
        <taxon>Arthropoda</taxon>
        <taxon>Chelicerata</taxon>
        <taxon>Arachnida</taxon>
        <taxon>Acari</taxon>
        <taxon>Parasitiformes</taxon>
        <taxon>Ixodida</taxon>
        <taxon>Ixodoidea</taxon>
        <taxon>Ixodidae</taxon>
        <taxon>Ixodinae</taxon>
        <taxon>Ixodes</taxon>
    </lineage>
</organism>
<dbReference type="GO" id="GO:0042446">
    <property type="term" value="P:hormone biosynthetic process"/>
    <property type="evidence" value="ECO:0007669"/>
    <property type="project" value="TreeGrafter"/>
</dbReference>
<comment type="similarity">
    <text evidence="1">Belongs to the cytochrome P450 family.</text>
</comment>
<keyword evidence="3" id="KW-0479">Metal-binding</keyword>
<evidence type="ECO:0000256" key="1">
    <source>
        <dbReference type="ARBA" id="ARBA00010617"/>
    </source>
</evidence>
<evidence type="ECO:0000256" key="6">
    <source>
        <dbReference type="ARBA" id="ARBA00023033"/>
    </source>
</evidence>
<keyword evidence="2" id="KW-0349">Heme</keyword>
<evidence type="ECO:0000256" key="4">
    <source>
        <dbReference type="ARBA" id="ARBA00023002"/>
    </source>
</evidence>
<dbReference type="InterPro" id="IPR001128">
    <property type="entry name" value="Cyt_P450"/>
</dbReference>
<reference evidence="7" key="1">
    <citation type="submission" date="2019-12" db="EMBL/GenBank/DDBJ databases">
        <title>An insight into the sialome of adult female Ixodes ricinus ticks feeding for 6 days.</title>
        <authorList>
            <person name="Perner J."/>
            <person name="Ribeiro J.M.C."/>
        </authorList>
    </citation>
    <scope>NUCLEOTIDE SEQUENCE</scope>
    <source>
        <strain evidence="7">Semi-engorged</strain>
        <tissue evidence="7">Salivary glands</tissue>
    </source>
</reference>
<protein>
    <submittedName>
        <fullName evidence="7">Putative cytochrome p-450 iic5</fullName>
    </submittedName>
</protein>
<dbReference type="Pfam" id="PF00067">
    <property type="entry name" value="p450"/>
    <property type="match status" value="1"/>
</dbReference>
<dbReference type="AlphaFoldDB" id="A0A6B0UYV7"/>
<evidence type="ECO:0000256" key="2">
    <source>
        <dbReference type="ARBA" id="ARBA00022617"/>
    </source>
</evidence>
<accession>A0A6B0UYV7</accession>
<evidence type="ECO:0000256" key="3">
    <source>
        <dbReference type="ARBA" id="ARBA00022723"/>
    </source>
</evidence>
<proteinExistence type="inferred from homology"/>
<name>A0A6B0UYV7_IXORI</name>
<dbReference type="PANTHER" id="PTHR24289">
    <property type="entry name" value="STEROID 17-ALPHA-HYDROXYLASE/17,20 LYASE"/>
    <property type="match status" value="1"/>
</dbReference>
<keyword evidence="5" id="KW-0408">Iron</keyword>
<sequence>MPQRFFYFHLLFVMTREVALPTICFSSRLPPLLPILPHLAICSSGAERAGFLHIWNAMIYFFFFFFSRQLIPFSPTTPTVMRSCRAAEDTYIDDYFVPQGSVVTSNVWAIHRDPKDWKNPDEFDPSRFLTPDGTQFVNKTDILIPFSIGKSKASHMYRSNMIISFVFLLSIRTKRLPW</sequence>
<dbReference type="GO" id="GO:0020037">
    <property type="term" value="F:heme binding"/>
    <property type="evidence" value="ECO:0007669"/>
    <property type="project" value="InterPro"/>
</dbReference>
<keyword evidence="6" id="KW-0503">Monooxygenase</keyword>
<dbReference type="PANTHER" id="PTHR24289:SF1">
    <property type="entry name" value="STEROID 17-ALPHA-HYDROXYLASE_17,20 LYASE"/>
    <property type="match status" value="1"/>
</dbReference>
<dbReference type="GO" id="GO:0004508">
    <property type="term" value="F:steroid 17-alpha-monooxygenase activity"/>
    <property type="evidence" value="ECO:0007669"/>
    <property type="project" value="TreeGrafter"/>
</dbReference>
<dbReference type="EMBL" id="GIFC01012997">
    <property type="protein sequence ID" value="MXU95080.1"/>
    <property type="molecule type" value="Transcribed_RNA"/>
</dbReference>
<keyword evidence="4" id="KW-0560">Oxidoreductase</keyword>
<evidence type="ECO:0000256" key="5">
    <source>
        <dbReference type="ARBA" id="ARBA00023004"/>
    </source>
</evidence>
<evidence type="ECO:0000313" key="7">
    <source>
        <dbReference type="EMBL" id="MXU95080.1"/>
    </source>
</evidence>
<dbReference type="InterPro" id="IPR036396">
    <property type="entry name" value="Cyt_P450_sf"/>
</dbReference>
<dbReference type="Gene3D" id="1.10.630.10">
    <property type="entry name" value="Cytochrome P450"/>
    <property type="match status" value="1"/>
</dbReference>
<dbReference type="InterPro" id="IPR002401">
    <property type="entry name" value="Cyt_P450_E_grp-I"/>
</dbReference>
<dbReference type="GO" id="GO:0005506">
    <property type="term" value="F:iron ion binding"/>
    <property type="evidence" value="ECO:0007669"/>
    <property type="project" value="InterPro"/>
</dbReference>
<dbReference type="SUPFAM" id="SSF48264">
    <property type="entry name" value="Cytochrome P450"/>
    <property type="match status" value="1"/>
</dbReference>